<name>A0A7R9A8X8_9CRUS</name>
<keyword evidence="6" id="KW-1185">Reference proteome</keyword>
<feature type="non-terminal residue" evidence="5">
    <location>
        <position position="1"/>
    </location>
</feature>
<organism evidence="5">
    <name type="scientific">Darwinula stevensoni</name>
    <dbReference type="NCBI Taxonomy" id="69355"/>
    <lineage>
        <taxon>Eukaryota</taxon>
        <taxon>Metazoa</taxon>
        <taxon>Ecdysozoa</taxon>
        <taxon>Arthropoda</taxon>
        <taxon>Crustacea</taxon>
        <taxon>Oligostraca</taxon>
        <taxon>Ostracoda</taxon>
        <taxon>Podocopa</taxon>
        <taxon>Podocopida</taxon>
        <taxon>Darwinulocopina</taxon>
        <taxon>Darwinuloidea</taxon>
        <taxon>Darwinulidae</taxon>
        <taxon>Darwinula</taxon>
    </lineage>
</organism>
<dbReference type="PRINTS" id="PR00131">
    <property type="entry name" value="GLHYDRLASE1"/>
</dbReference>
<dbReference type="GO" id="GO:0008422">
    <property type="term" value="F:beta-glucosidase activity"/>
    <property type="evidence" value="ECO:0007669"/>
    <property type="project" value="TreeGrafter"/>
</dbReference>
<keyword evidence="2" id="KW-0378">Hydrolase</keyword>
<protein>
    <recommendedName>
        <fullName evidence="7">Beta-glucosidase</fullName>
    </recommendedName>
</protein>
<gene>
    <name evidence="5" type="ORF">DSTB1V02_LOCUS9452</name>
</gene>
<evidence type="ECO:0000313" key="5">
    <source>
        <dbReference type="EMBL" id="CAD7249664.1"/>
    </source>
</evidence>
<dbReference type="InterPro" id="IPR017853">
    <property type="entry name" value="GH"/>
</dbReference>
<dbReference type="AlphaFoldDB" id="A0A7R9A8X8"/>
<dbReference type="Proteomes" id="UP000677054">
    <property type="component" value="Unassembled WGS sequence"/>
</dbReference>
<evidence type="ECO:0000313" key="6">
    <source>
        <dbReference type="Proteomes" id="UP000677054"/>
    </source>
</evidence>
<reference evidence="5" key="1">
    <citation type="submission" date="2020-11" db="EMBL/GenBank/DDBJ databases">
        <authorList>
            <person name="Tran Van P."/>
        </authorList>
    </citation>
    <scope>NUCLEOTIDE SEQUENCE</scope>
</reference>
<dbReference type="InterPro" id="IPR001360">
    <property type="entry name" value="Glyco_hydro_1"/>
</dbReference>
<evidence type="ECO:0000256" key="3">
    <source>
        <dbReference type="ARBA" id="ARBA00023295"/>
    </source>
</evidence>
<dbReference type="EMBL" id="CAJPEV010002434">
    <property type="protein sequence ID" value="CAG0896857.1"/>
    <property type="molecule type" value="Genomic_DNA"/>
</dbReference>
<dbReference type="Gene3D" id="3.20.20.80">
    <property type="entry name" value="Glycosidases"/>
    <property type="match status" value="1"/>
</dbReference>
<accession>A0A7R9A8X8</accession>
<dbReference type="PANTHER" id="PTHR10353">
    <property type="entry name" value="GLYCOSYL HYDROLASE"/>
    <property type="match status" value="1"/>
</dbReference>
<dbReference type="EMBL" id="LR901951">
    <property type="protein sequence ID" value="CAD7249664.1"/>
    <property type="molecule type" value="Genomic_DNA"/>
</dbReference>
<comment type="similarity">
    <text evidence="1 4">Belongs to the glycosyl hydrolase 1 family.</text>
</comment>
<dbReference type="Pfam" id="PF00232">
    <property type="entry name" value="Glyco_hydro_1"/>
    <property type="match status" value="1"/>
</dbReference>
<dbReference type="PANTHER" id="PTHR10353:SF36">
    <property type="entry name" value="LP05116P"/>
    <property type="match status" value="1"/>
</dbReference>
<evidence type="ECO:0000256" key="4">
    <source>
        <dbReference type="RuleBase" id="RU003690"/>
    </source>
</evidence>
<evidence type="ECO:0000256" key="2">
    <source>
        <dbReference type="ARBA" id="ARBA00022801"/>
    </source>
</evidence>
<dbReference type="OrthoDB" id="65569at2759"/>
<evidence type="ECO:0008006" key="7">
    <source>
        <dbReference type="Google" id="ProtNLM"/>
    </source>
</evidence>
<dbReference type="SUPFAM" id="SSF51445">
    <property type="entry name" value="(Trans)glycosidases"/>
    <property type="match status" value="1"/>
</dbReference>
<dbReference type="GO" id="GO:0005975">
    <property type="term" value="P:carbohydrate metabolic process"/>
    <property type="evidence" value="ECO:0007669"/>
    <property type="project" value="InterPro"/>
</dbReference>
<sequence>CCRTGSEWLKLYPQGIRKLLNYIKDRYGNPEVIITENGSSDRAGNLDDALRIYQLKHYINNILKAVLLDGCNVIGYTAWSLMDNLEWMAGYSEKFGLHFVDFDDPQRPRTPKASSRFFRQLIRDNGFIEENLCEY</sequence>
<evidence type="ECO:0000256" key="1">
    <source>
        <dbReference type="ARBA" id="ARBA00010838"/>
    </source>
</evidence>
<keyword evidence="3" id="KW-0326">Glycosidase</keyword>
<proteinExistence type="inferred from homology"/>